<dbReference type="Proteomes" id="UP001141253">
    <property type="component" value="Chromosome 15W"/>
</dbReference>
<organism evidence="2 3">
    <name type="scientific">Salix suchowensis</name>
    <dbReference type="NCBI Taxonomy" id="1278906"/>
    <lineage>
        <taxon>Eukaryota</taxon>
        <taxon>Viridiplantae</taxon>
        <taxon>Streptophyta</taxon>
        <taxon>Embryophyta</taxon>
        <taxon>Tracheophyta</taxon>
        <taxon>Spermatophyta</taxon>
        <taxon>Magnoliopsida</taxon>
        <taxon>eudicotyledons</taxon>
        <taxon>Gunneridae</taxon>
        <taxon>Pentapetalae</taxon>
        <taxon>rosids</taxon>
        <taxon>fabids</taxon>
        <taxon>Malpighiales</taxon>
        <taxon>Salicaceae</taxon>
        <taxon>Saliceae</taxon>
        <taxon>Salix</taxon>
    </lineage>
</organism>
<evidence type="ECO:0000313" key="2">
    <source>
        <dbReference type="EMBL" id="KAJ6339343.1"/>
    </source>
</evidence>
<name>A0ABQ9AFW5_9ROSI</name>
<keyword evidence="3" id="KW-1185">Reference proteome</keyword>
<comment type="caution">
    <text evidence="2">The sequence shown here is derived from an EMBL/GenBank/DDBJ whole genome shotgun (WGS) entry which is preliminary data.</text>
</comment>
<accession>A0ABQ9AFW5</accession>
<dbReference type="PANTHER" id="PTHR33322">
    <property type="entry name" value="BAG DOMAIN CONTAINING PROTEIN, EXPRESSED"/>
    <property type="match status" value="1"/>
</dbReference>
<gene>
    <name evidence="2" type="ORF">OIU77_007330</name>
</gene>
<sequence>MSRFRRVEIFEPHCAPVFLREASVFTPKSLVFPSFEEPDDLSFAAIDLLHLKPSSLETLSDRVSELESQFDRLVNEKINGGSGAERKYTWTAEIKGPVTERKYKWTAEIRGGEEKKKKKKEEQVKNYTWTTEIKGKGEEGIPMSRKYTFETSSGFAGEGSKKEKKVEEKKKECRKEKKGACARRLVEIEDYPDHGAVVLQRAFAKRAGAVEKRKGKRKELSPQDAALLIQMTFRTYLIRRSQALRALRELAISKAKLKELRALFNNFSYRRHLARDAEERQKFSEKIIVLLLTVDAIEAS</sequence>
<reference evidence="2" key="1">
    <citation type="submission" date="2022-10" db="EMBL/GenBank/DDBJ databases">
        <authorList>
            <person name="Hyden B.L."/>
            <person name="Feng K."/>
            <person name="Yates T."/>
            <person name="Jawdy S."/>
            <person name="Smart L.B."/>
            <person name="Muchero W."/>
        </authorList>
    </citation>
    <scope>NUCLEOTIDE SEQUENCE</scope>
    <source>
        <tissue evidence="2">Shoot tip</tissue>
    </source>
</reference>
<evidence type="ECO:0000313" key="3">
    <source>
        <dbReference type="Proteomes" id="UP001141253"/>
    </source>
</evidence>
<protein>
    <submittedName>
        <fullName evidence="2">Uncharacterized protein</fullName>
    </submittedName>
</protein>
<dbReference type="InterPro" id="IPR040400">
    <property type="entry name" value="BAG5/6/7/8"/>
</dbReference>
<dbReference type="PANTHER" id="PTHR33322:SF3">
    <property type="entry name" value="BAG FAMILY MOLECULAR CHAPERONE REGULATOR 7"/>
    <property type="match status" value="1"/>
</dbReference>
<dbReference type="EMBL" id="JAPFFI010000020">
    <property type="protein sequence ID" value="KAJ6339343.1"/>
    <property type="molecule type" value="Genomic_DNA"/>
</dbReference>
<proteinExistence type="predicted"/>
<evidence type="ECO:0000256" key="1">
    <source>
        <dbReference type="ARBA" id="ARBA00023186"/>
    </source>
</evidence>
<reference evidence="2" key="2">
    <citation type="journal article" date="2023" name="Int. J. Mol. Sci.">
        <title>De Novo Assembly and Annotation of 11 Diverse Shrub Willow (Salix) Genomes Reveals Novel Gene Organization in Sex-Linked Regions.</title>
        <authorList>
            <person name="Hyden B."/>
            <person name="Feng K."/>
            <person name="Yates T.B."/>
            <person name="Jawdy S."/>
            <person name="Cereghino C."/>
            <person name="Smart L.B."/>
            <person name="Muchero W."/>
        </authorList>
    </citation>
    <scope>NUCLEOTIDE SEQUENCE</scope>
    <source>
        <tissue evidence="2">Shoot tip</tissue>
    </source>
</reference>
<keyword evidence="1" id="KW-0143">Chaperone</keyword>